<dbReference type="InterPro" id="IPR003718">
    <property type="entry name" value="OsmC/Ohr_fam"/>
</dbReference>
<dbReference type="KEGG" id="led:BBK82_06090"/>
<dbReference type="InterPro" id="IPR015946">
    <property type="entry name" value="KH_dom-like_a/b"/>
</dbReference>
<dbReference type="InterPro" id="IPR036102">
    <property type="entry name" value="OsmC/Ohrsf"/>
</dbReference>
<dbReference type="RefSeq" id="WP_065914120.1">
    <property type="nucleotide sequence ID" value="NZ_CP016793.1"/>
</dbReference>
<dbReference type="Pfam" id="PF02566">
    <property type="entry name" value="OsmC"/>
    <property type="match status" value="1"/>
</dbReference>
<evidence type="ECO:0000313" key="1">
    <source>
        <dbReference type="EMBL" id="ANZ35711.1"/>
    </source>
</evidence>
<sequence length="138" mass="14537">MIELERMGEHEFVATNGRGASVRIGRKGQEGSFSPVELLVAAAAGCAMVTSETLILRRTGGEQLTAVADAVQSESGNEVVSIPVALSYDLSAVDDPEALEAVVRRAVEQFCTVTRTLKQSATAPLQLPTPLQTAVDPL</sequence>
<keyword evidence="2" id="KW-1185">Reference proteome</keyword>
<dbReference type="STRING" id="1586287.BBK82_06090"/>
<dbReference type="AlphaFoldDB" id="A0A1B2HDB4"/>
<accession>A0A1B2HDB4</accession>
<reference evidence="1 2" key="1">
    <citation type="submission" date="2016-07" db="EMBL/GenBank/DDBJ databases">
        <title>Complete genome sequence of the Lentzea guizhouensis DHS C013.</title>
        <authorList>
            <person name="Cao C."/>
        </authorList>
    </citation>
    <scope>NUCLEOTIDE SEQUENCE [LARGE SCALE GENOMIC DNA]</scope>
    <source>
        <strain evidence="1 2">DHS C013</strain>
    </source>
</reference>
<gene>
    <name evidence="1" type="ORF">BBK82_06090</name>
</gene>
<proteinExistence type="predicted"/>
<dbReference type="Gene3D" id="3.30.300.20">
    <property type="match status" value="1"/>
</dbReference>
<dbReference type="Proteomes" id="UP000093053">
    <property type="component" value="Chromosome"/>
</dbReference>
<dbReference type="OrthoDB" id="4864805at2"/>
<dbReference type="EMBL" id="CP016793">
    <property type="protein sequence ID" value="ANZ35711.1"/>
    <property type="molecule type" value="Genomic_DNA"/>
</dbReference>
<name>A0A1B2HDB4_9PSEU</name>
<protein>
    <submittedName>
        <fullName evidence="1">Osmotically inducible protein C</fullName>
    </submittedName>
</protein>
<dbReference type="SUPFAM" id="SSF82784">
    <property type="entry name" value="OsmC-like"/>
    <property type="match status" value="1"/>
</dbReference>
<organism evidence="1 2">
    <name type="scientific">Lentzea guizhouensis</name>
    <dbReference type="NCBI Taxonomy" id="1586287"/>
    <lineage>
        <taxon>Bacteria</taxon>
        <taxon>Bacillati</taxon>
        <taxon>Actinomycetota</taxon>
        <taxon>Actinomycetes</taxon>
        <taxon>Pseudonocardiales</taxon>
        <taxon>Pseudonocardiaceae</taxon>
        <taxon>Lentzea</taxon>
    </lineage>
</organism>
<evidence type="ECO:0000313" key="2">
    <source>
        <dbReference type="Proteomes" id="UP000093053"/>
    </source>
</evidence>